<gene>
    <name evidence="2" type="ORF">PILCRDRAFT_814051</name>
</gene>
<dbReference type="InParanoid" id="A0A0C3G8T4"/>
<feature type="compositionally biased region" description="Polar residues" evidence="1">
    <location>
        <begin position="187"/>
        <end position="197"/>
    </location>
</feature>
<dbReference type="Proteomes" id="UP000054166">
    <property type="component" value="Unassembled WGS sequence"/>
</dbReference>
<evidence type="ECO:0000256" key="1">
    <source>
        <dbReference type="SAM" id="MobiDB-lite"/>
    </source>
</evidence>
<dbReference type="EMBL" id="KN832977">
    <property type="protein sequence ID" value="KIM88139.1"/>
    <property type="molecule type" value="Genomic_DNA"/>
</dbReference>
<sequence>MAPPQPGMFAVPYNATHKSTNQTRTEYQTDGYPQSHHHGGSHQHQGNAHASSSRAHESDSRRDKKRREFVGKLGKEMIERRDEAQIHDRMKVLRDTCFQLSSRPESSSLYNLRLYPHSLERSALLAQCAGEERRGLECVDVAYDEEKLRVEEECRTGRMRVRERLLEGLEERRKKAREEKEGEGTSGDASLDSQSRPHITRKLRNKLGTSPPPTPAGGQSANGAHVNGSTTPPLLGGPLHNPLTLCVDDIPSPFPLPLTSPTPQAFNPYKYTVVFDPYYQTQEDKKKKKVQKFNIHGLGPAVKLFHSPEVGTEMKASDRPIAKEHEIEEDMFKLRRGTKRKRAVVHAPA</sequence>
<reference evidence="2 3" key="1">
    <citation type="submission" date="2014-04" db="EMBL/GenBank/DDBJ databases">
        <authorList>
            <consortium name="DOE Joint Genome Institute"/>
            <person name="Kuo A."/>
            <person name="Tarkka M."/>
            <person name="Buscot F."/>
            <person name="Kohler A."/>
            <person name="Nagy L.G."/>
            <person name="Floudas D."/>
            <person name="Copeland A."/>
            <person name="Barry K.W."/>
            <person name="Cichocki N."/>
            <person name="Veneault-Fourrey C."/>
            <person name="LaButti K."/>
            <person name="Lindquist E.A."/>
            <person name="Lipzen A."/>
            <person name="Lundell T."/>
            <person name="Morin E."/>
            <person name="Murat C."/>
            <person name="Sun H."/>
            <person name="Tunlid A."/>
            <person name="Henrissat B."/>
            <person name="Grigoriev I.V."/>
            <person name="Hibbett D.S."/>
            <person name="Martin F."/>
            <person name="Nordberg H.P."/>
            <person name="Cantor M.N."/>
            <person name="Hua S.X."/>
        </authorList>
    </citation>
    <scope>NUCLEOTIDE SEQUENCE [LARGE SCALE GENOMIC DNA]</scope>
    <source>
        <strain evidence="2 3">F 1598</strain>
    </source>
</reference>
<proteinExistence type="predicted"/>
<feature type="compositionally biased region" description="Basic and acidic residues" evidence="1">
    <location>
        <begin position="54"/>
        <end position="73"/>
    </location>
</feature>
<protein>
    <submittedName>
        <fullName evidence="2">Uncharacterized protein</fullName>
    </submittedName>
</protein>
<dbReference type="HOGENOM" id="CLU_071644_0_0_1"/>
<feature type="region of interest" description="Disordered" evidence="1">
    <location>
        <begin position="1"/>
        <end position="73"/>
    </location>
</feature>
<dbReference type="OrthoDB" id="70376at2759"/>
<dbReference type="AlphaFoldDB" id="A0A0C3G8T4"/>
<accession>A0A0C3G8T4</accession>
<feature type="compositionally biased region" description="Basic and acidic residues" evidence="1">
    <location>
        <begin position="172"/>
        <end position="183"/>
    </location>
</feature>
<evidence type="ECO:0000313" key="3">
    <source>
        <dbReference type="Proteomes" id="UP000054166"/>
    </source>
</evidence>
<reference evidence="3" key="2">
    <citation type="submission" date="2015-01" db="EMBL/GenBank/DDBJ databases">
        <title>Evolutionary Origins and Diversification of the Mycorrhizal Mutualists.</title>
        <authorList>
            <consortium name="DOE Joint Genome Institute"/>
            <consortium name="Mycorrhizal Genomics Consortium"/>
            <person name="Kohler A."/>
            <person name="Kuo A."/>
            <person name="Nagy L.G."/>
            <person name="Floudas D."/>
            <person name="Copeland A."/>
            <person name="Barry K.W."/>
            <person name="Cichocki N."/>
            <person name="Veneault-Fourrey C."/>
            <person name="LaButti K."/>
            <person name="Lindquist E.A."/>
            <person name="Lipzen A."/>
            <person name="Lundell T."/>
            <person name="Morin E."/>
            <person name="Murat C."/>
            <person name="Riley R."/>
            <person name="Ohm R."/>
            <person name="Sun H."/>
            <person name="Tunlid A."/>
            <person name="Henrissat B."/>
            <person name="Grigoriev I.V."/>
            <person name="Hibbett D.S."/>
            <person name="Martin F."/>
        </authorList>
    </citation>
    <scope>NUCLEOTIDE SEQUENCE [LARGE SCALE GENOMIC DNA]</scope>
    <source>
        <strain evidence="3">F 1598</strain>
    </source>
</reference>
<evidence type="ECO:0000313" key="2">
    <source>
        <dbReference type="EMBL" id="KIM88139.1"/>
    </source>
</evidence>
<feature type="region of interest" description="Disordered" evidence="1">
    <location>
        <begin position="172"/>
        <end position="236"/>
    </location>
</feature>
<keyword evidence="3" id="KW-1185">Reference proteome</keyword>
<name>A0A0C3G8T4_PILCF</name>
<organism evidence="2 3">
    <name type="scientific">Piloderma croceum (strain F 1598)</name>
    <dbReference type="NCBI Taxonomy" id="765440"/>
    <lineage>
        <taxon>Eukaryota</taxon>
        <taxon>Fungi</taxon>
        <taxon>Dikarya</taxon>
        <taxon>Basidiomycota</taxon>
        <taxon>Agaricomycotina</taxon>
        <taxon>Agaricomycetes</taxon>
        <taxon>Agaricomycetidae</taxon>
        <taxon>Atheliales</taxon>
        <taxon>Atheliaceae</taxon>
        <taxon>Piloderma</taxon>
    </lineage>
</organism>
<feature type="compositionally biased region" description="Polar residues" evidence="1">
    <location>
        <begin position="16"/>
        <end position="32"/>
    </location>
</feature>